<dbReference type="InterPro" id="IPR013785">
    <property type="entry name" value="Aldolase_TIM"/>
</dbReference>
<dbReference type="InterPro" id="IPR017853">
    <property type="entry name" value="GH"/>
</dbReference>
<comment type="caution">
    <text evidence="2">The sequence shown here is derived from an EMBL/GenBank/DDBJ whole genome shotgun (WGS) entry which is preliminary data.</text>
</comment>
<evidence type="ECO:0000313" key="2">
    <source>
        <dbReference type="EMBL" id="GAA1007886.1"/>
    </source>
</evidence>
<proteinExistence type="predicted"/>
<reference evidence="2 3" key="1">
    <citation type="journal article" date="2019" name="Int. J. Syst. Evol. Microbiol.">
        <title>The Global Catalogue of Microorganisms (GCM) 10K type strain sequencing project: providing services to taxonomists for standard genome sequencing and annotation.</title>
        <authorList>
            <consortium name="The Broad Institute Genomics Platform"/>
            <consortium name="The Broad Institute Genome Sequencing Center for Infectious Disease"/>
            <person name="Wu L."/>
            <person name="Ma J."/>
        </authorList>
    </citation>
    <scope>NUCLEOTIDE SEQUENCE [LARGE SCALE GENOMIC DNA]</scope>
    <source>
        <strain evidence="2 3">JCM 11269</strain>
    </source>
</reference>
<dbReference type="SUPFAM" id="SSF51445">
    <property type="entry name" value="(Trans)glycosidases"/>
    <property type="match status" value="1"/>
</dbReference>
<evidence type="ECO:0000259" key="1">
    <source>
        <dbReference type="Pfam" id="PF03537"/>
    </source>
</evidence>
<dbReference type="Proteomes" id="UP001501072">
    <property type="component" value="Unassembled WGS sequence"/>
</dbReference>
<accession>A0ABN1SXJ3</accession>
<dbReference type="Gene3D" id="3.20.20.70">
    <property type="entry name" value="Aldolase class I"/>
    <property type="match status" value="1"/>
</dbReference>
<protein>
    <recommendedName>
        <fullName evidence="1">Glycoside-hydrolase family GH114 TIM-barrel domain-containing protein</fullName>
    </recommendedName>
</protein>
<feature type="domain" description="Glycoside-hydrolase family GH114 TIM-barrel" evidence="1">
    <location>
        <begin position="1"/>
        <end position="122"/>
    </location>
</feature>
<dbReference type="Pfam" id="PF03537">
    <property type="entry name" value="Glyco_hydro_114"/>
    <property type="match status" value="1"/>
</dbReference>
<keyword evidence="3" id="KW-1185">Reference proteome</keyword>
<gene>
    <name evidence="2" type="ORF">GCM10009564_18910</name>
</gene>
<dbReference type="PANTHER" id="PTHR35273:SF2">
    <property type="entry name" value="ALPHA-GALACTOSIDASE"/>
    <property type="match status" value="1"/>
</dbReference>
<sequence length="129" mass="14218">MCRDKGLDAVEPDLMEGHSHRTGFPLTAHGQLRCNRMTAEIAHERGLPAGLRNGLPQVPQLVDDFDFAVDEECAQYGECERLTPFAAAGKAVFHGEHAVPTEAFRPQAHGLRLSSMRKKPDLGVRREAC</sequence>
<dbReference type="InterPro" id="IPR004352">
    <property type="entry name" value="GH114_TIM-barrel"/>
</dbReference>
<name>A0ABN1SXJ3_9ACTN</name>
<dbReference type="PANTHER" id="PTHR35273">
    <property type="entry name" value="ALPHA-1,4 POLYGALACTOSAMINIDASE, PUTATIVE (AFU_ORTHOLOGUE AFUA_3G07890)-RELATED"/>
    <property type="match status" value="1"/>
</dbReference>
<evidence type="ECO:0000313" key="3">
    <source>
        <dbReference type="Proteomes" id="UP001501072"/>
    </source>
</evidence>
<organism evidence="2 3">
    <name type="scientific">Streptomyces thermogriseus</name>
    <dbReference type="NCBI Taxonomy" id="75292"/>
    <lineage>
        <taxon>Bacteria</taxon>
        <taxon>Bacillati</taxon>
        <taxon>Actinomycetota</taxon>
        <taxon>Actinomycetes</taxon>
        <taxon>Kitasatosporales</taxon>
        <taxon>Streptomycetaceae</taxon>
        <taxon>Streptomyces</taxon>
    </lineage>
</organism>
<dbReference type="EMBL" id="BAAAHU010000015">
    <property type="protein sequence ID" value="GAA1007886.1"/>
    <property type="molecule type" value="Genomic_DNA"/>
</dbReference>